<dbReference type="VEuPathDB" id="TrichDB:TVAGG3_0389700"/>
<evidence type="ECO:0000313" key="3">
    <source>
        <dbReference type="Proteomes" id="UP000001542"/>
    </source>
</evidence>
<gene>
    <name evidence="2" type="ORF">TVAG_050320</name>
</gene>
<dbReference type="VEuPathDB" id="TrichDB:TVAG_050320"/>
<protein>
    <submittedName>
        <fullName evidence="2">Uncharacterized protein</fullName>
    </submittedName>
</protein>
<dbReference type="RefSeq" id="XP_001319440.1">
    <property type="nucleotide sequence ID" value="XM_001319405.1"/>
</dbReference>
<reference evidence="2" key="1">
    <citation type="submission" date="2006-10" db="EMBL/GenBank/DDBJ databases">
        <authorList>
            <person name="Amadeo P."/>
            <person name="Zhao Q."/>
            <person name="Wortman J."/>
            <person name="Fraser-Liggett C."/>
            <person name="Carlton J."/>
        </authorList>
    </citation>
    <scope>NUCLEOTIDE SEQUENCE</scope>
    <source>
        <strain evidence="2">G3</strain>
    </source>
</reference>
<dbReference type="AlphaFoldDB" id="A2EJG0"/>
<dbReference type="Proteomes" id="UP000001542">
    <property type="component" value="Unassembled WGS sequence"/>
</dbReference>
<dbReference type="SMR" id="A2EJG0"/>
<evidence type="ECO:0000313" key="2">
    <source>
        <dbReference type="EMBL" id="EAY07217.1"/>
    </source>
</evidence>
<organism evidence="2 3">
    <name type="scientific">Trichomonas vaginalis (strain ATCC PRA-98 / G3)</name>
    <dbReference type="NCBI Taxonomy" id="412133"/>
    <lineage>
        <taxon>Eukaryota</taxon>
        <taxon>Metamonada</taxon>
        <taxon>Parabasalia</taxon>
        <taxon>Trichomonadida</taxon>
        <taxon>Trichomonadidae</taxon>
        <taxon>Trichomonas</taxon>
    </lineage>
</organism>
<proteinExistence type="predicted"/>
<accession>A2EJG0</accession>
<name>A2EJG0_TRIV3</name>
<feature type="coiled-coil region" evidence="1">
    <location>
        <begin position="41"/>
        <end position="70"/>
    </location>
</feature>
<evidence type="ECO:0000256" key="1">
    <source>
        <dbReference type="SAM" id="Coils"/>
    </source>
</evidence>
<keyword evidence="1" id="KW-0175">Coiled coil</keyword>
<dbReference type="InParanoid" id="A2EJG0"/>
<dbReference type="KEGG" id="tva:4765104"/>
<dbReference type="EMBL" id="DS113405">
    <property type="protein sequence ID" value="EAY07217.1"/>
    <property type="molecule type" value="Genomic_DNA"/>
</dbReference>
<sequence>MENSSRNYKPHTEKSTAARENFISQLREVRVNENLSQNVGISDQIDRMIEQENEMQLAELEQNIINEEEYYARMAAFNDYLDSLSPEERAVVANQQSFLSDSD</sequence>
<keyword evidence="3" id="KW-1185">Reference proteome</keyword>
<reference evidence="2" key="2">
    <citation type="journal article" date="2007" name="Science">
        <title>Draft genome sequence of the sexually transmitted pathogen Trichomonas vaginalis.</title>
        <authorList>
            <person name="Carlton J.M."/>
            <person name="Hirt R.P."/>
            <person name="Silva J.C."/>
            <person name="Delcher A.L."/>
            <person name="Schatz M."/>
            <person name="Zhao Q."/>
            <person name="Wortman J.R."/>
            <person name="Bidwell S.L."/>
            <person name="Alsmark U.C.M."/>
            <person name="Besteiro S."/>
            <person name="Sicheritz-Ponten T."/>
            <person name="Noel C.J."/>
            <person name="Dacks J.B."/>
            <person name="Foster P.G."/>
            <person name="Simillion C."/>
            <person name="Van de Peer Y."/>
            <person name="Miranda-Saavedra D."/>
            <person name="Barton G.J."/>
            <person name="Westrop G.D."/>
            <person name="Mueller S."/>
            <person name="Dessi D."/>
            <person name="Fiori P.L."/>
            <person name="Ren Q."/>
            <person name="Paulsen I."/>
            <person name="Zhang H."/>
            <person name="Bastida-Corcuera F.D."/>
            <person name="Simoes-Barbosa A."/>
            <person name="Brown M.T."/>
            <person name="Hayes R.D."/>
            <person name="Mukherjee M."/>
            <person name="Okumura C.Y."/>
            <person name="Schneider R."/>
            <person name="Smith A.J."/>
            <person name="Vanacova S."/>
            <person name="Villalvazo M."/>
            <person name="Haas B.J."/>
            <person name="Pertea M."/>
            <person name="Feldblyum T.V."/>
            <person name="Utterback T.R."/>
            <person name="Shu C.L."/>
            <person name="Osoegawa K."/>
            <person name="de Jong P.J."/>
            <person name="Hrdy I."/>
            <person name="Horvathova L."/>
            <person name="Zubacova Z."/>
            <person name="Dolezal P."/>
            <person name="Malik S.B."/>
            <person name="Logsdon J.M. Jr."/>
            <person name="Henze K."/>
            <person name="Gupta A."/>
            <person name="Wang C.C."/>
            <person name="Dunne R.L."/>
            <person name="Upcroft J.A."/>
            <person name="Upcroft P."/>
            <person name="White O."/>
            <person name="Salzberg S.L."/>
            <person name="Tang P."/>
            <person name="Chiu C.-H."/>
            <person name="Lee Y.-S."/>
            <person name="Embley T.M."/>
            <person name="Coombs G.H."/>
            <person name="Mottram J.C."/>
            <person name="Tachezy J."/>
            <person name="Fraser-Liggett C.M."/>
            <person name="Johnson P.J."/>
        </authorList>
    </citation>
    <scope>NUCLEOTIDE SEQUENCE [LARGE SCALE GENOMIC DNA]</scope>
    <source>
        <strain evidence="2">G3</strain>
    </source>
</reference>